<comment type="caution">
    <text evidence="1">The sequence shown here is derived from an EMBL/GenBank/DDBJ whole genome shotgun (WGS) entry which is preliminary data.</text>
</comment>
<reference evidence="1 2" key="1">
    <citation type="submission" date="2019-11" db="EMBL/GenBank/DDBJ databases">
        <title>Whole genome sequence of Oryza granulata.</title>
        <authorList>
            <person name="Li W."/>
        </authorList>
    </citation>
    <scope>NUCLEOTIDE SEQUENCE [LARGE SCALE GENOMIC DNA]</scope>
    <source>
        <strain evidence="2">cv. Menghai</strain>
        <tissue evidence="1">Leaf</tissue>
    </source>
</reference>
<dbReference type="Proteomes" id="UP000479710">
    <property type="component" value="Unassembled WGS sequence"/>
</dbReference>
<sequence>MAIGRCGEASSELARRWIEGGGRPTGDGGDRLATASAVWGGGGLLGARAGADGGGKAAGLLGLCSCGWKSGRGRRSITLQSKDGGGVSSSFHPAAGDGVEVHGGEMLIRGGSKTVAHALALRLQGELIMRGASAGHAGWLEVTEQGRVRWTGL</sequence>
<gene>
    <name evidence="1" type="ORF">E2562_034464</name>
</gene>
<dbReference type="EMBL" id="SPHZ02000008">
    <property type="protein sequence ID" value="KAF0904390.1"/>
    <property type="molecule type" value="Genomic_DNA"/>
</dbReference>
<organism evidence="1 2">
    <name type="scientific">Oryza meyeriana var. granulata</name>
    <dbReference type="NCBI Taxonomy" id="110450"/>
    <lineage>
        <taxon>Eukaryota</taxon>
        <taxon>Viridiplantae</taxon>
        <taxon>Streptophyta</taxon>
        <taxon>Embryophyta</taxon>
        <taxon>Tracheophyta</taxon>
        <taxon>Spermatophyta</taxon>
        <taxon>Magnoliopsida</taxon>
        <taxon>Liliopsida</taxon>
        <taxon>Poales</taxon>
        <taxon>Poaceae</taxon>
        <taxon>BOP clade</taxon>
        <taxon>Oryzoideae</taxon>
        <taxon>Oryzeae</taxon>
        <taxon>Oryzinae</taxon>
        <taxon>Oryza</taxon>
        <taxon>Oryza meyeriana</taxon>
    </lineage>
</organism>
<evidence type="ECO:0000313" key="1">
    <source>
        <dbReference type="EMBL" id="KAF0904390.1"/>
    </source>
</evidence>
<evidence type="ECO:0000313" key="2">
    <source>
        <dbReference type="Proteomes" id="UP000479710"/>
    </source>
</evidence>
<proteinExistence type="predicted"/>
<dbReference type="AlphaFoldDB" id="A0A6G1CW79"/>
<protein>
    <submittedName>
        <fullName evidence="1">Uncharacterized protein</fullName>
    </submittedName>
</protein>
<accession>A0A6G1CW79</accession>
<keyword evidence="2" id="KW-1185">Reference proteome</keyword>
<name>A0A6G1CW79_9ORYZ</name>